<dbReference type="Proteomes" id="UP000254720">
    <property type="component" value="Unassembled WGS sequence"/>
</dbReference>
<comment type="caution">
    <text evidence="2">The sequence shown here is derived from an EMBL/GenBank/DDBJ whole genome shotgun (WGS) entry which is preliminary data.</text>
</comment>
<reference evidence="2 3" key="1">
    <citation type="submission" date="2018-07" db="EMBL/GenBank/DDBJ databases">
        <title>Genomic Encyclopedia of Type Strains, Phase IV (KMG-IV): sequencing the most valuable type-strain genomes for metagenomic binning, comparative biology and taxonomic classification.</title>
        <authorList>
            <person name="Goeker M."/>
        </authorList>
    </citation>
    <scope>NUCLEOTIDE SEQUENCE [LARGE SCALE GENOMIC DNA]</scope>
    <source>
        <strain evidence="2 3">DSM 16500</strain>
    </source>
</reference>
<evidence type="ECO:0000313" key="2">
    <source>
        <dbReference type="EMBL" id="RDI46483.1"/>
    </source>
</evidence>
<keyword evidence="1" id="KW-1133">Transmembrane helix</keyword>
<name>A0A370GX44_9COXI</name>
<dbReference type="InterPro" id="IPR045584">
    <property type="entry name" value="Pilin-like"/>
</dbReference>
<protein>
    <recommendedName>
        <fullName evidence="4">Prepilin-type N-terminal cleavage/methylation domain-containing protein</fullName>
    </recommendedName>
</protein>
<keyword evidence="3" id="KW-1185">Reference proteome</keyword>
<keyword evidence="1" id="KW-0812">Transmembrane</keyword>
<evidence type="ECO:0000256" key="1">
    <source>
        <dbReference type="SAM" id="Phobius"/>
    </source>
</evidence>
<evidence type="ECO:0000313" key="3">
    <source>
        <dbReference type="Proteomes" id="UP000254720"/>
    </source>
</evidence>
<accession>A0A370GX44</accession>
<proteinExistence type="predicted"/>
<dbReference type="EMBL" id="QQAX01000005">
    <property type="protein sequence ID" value="RDI46483.1"/>
    <property type="molecule type" value="Genomic_DNA"/>
</dbReference>
<feature type="transmembrane region" description="Helical" evidence="1">
    <location>
        <begin position="12"/>
        <end position="34"/>
    </location>
</feature>
<dbReference type="AlphaFoldDB" id="A0A370GX44"/>
<organism evidence="2 3">
    <name type="scientific">Aquicella lusitana</name>
    <dbReference type="NCBI Taxonomy" id="254246"/>
    <lineage>
        <taxon>Bacteria</taxon>
        <taxon>Pseudomonadati</taxon>
        <taxon>Pseudomonadota</taxon>
        <taxon>Gammaproteobacteria</taxon>
        <taxon>Legionellales</taxon>
        <taxon>Coxiellaceae</taxon>
        <taxon>Aquicella</taxon>
    </lineage>
</organism>
<dbReference type="Gene3D" id="3.30.1690.10">
    <property type="entry name" value="TcpA-like pilin"/>
    <property type="match status" value="1"/>
</dbReference>
<gene>
    <name evidence="2" type="ORF">C8D86_1057</name>
</gene>
<sequence length="142" mass="14659">MKRLKSSMLGVTLLEIMLVLAIAAMIIVMSVRYYQSASISQQANAFLSQVQAISSAMNSMSQSTGTYSGLSETSIQAILPPNGLIPPWGGSGLTVAGSSTGFTITAANVPTGVCDLVTRQLTASANYTVASGCGTITYTLNP</sequence>
<evidence type="ECO:0008006" key="4">
    <source>
        <dbReference type="Google" id="ProtNLM"/>
    </source>
</evidence>
<dbReference type="SUPFAM" id="SSF54523">
    <property type="entry name" value="Pili subunits"/>
    <property type="match status" value="1"/>
</dbReference>
<dbReference type="RefSeq" id="WP_114833782.1">
    <property type="nucleotide sequence ID" value="NZ_LR699114.1"/>
</dbReference>
<keyword evidence="1" id="KW-0472">Membrane</keyword>